<dbReference type="AlphaFoldDB" id="A0A367LPZ8"/>
<feature type="transmembrane region" description="Helical" evidence="2">
    <location>
        <begin position="55"/>
        <end position="75"/>
    </location>
</feature>
<keyword evidence="2" id="KW-0472">Membrane</keyword>
<keyword evidence="2" id="KW-1133">Transmembrane helix</keyword>
<gene>
    <name evidence="3" type="ORF">L249_3276</name>
</gene>
<protein>
    <submittedName>
        <fullName evidence="3">Uncharacterized protein</fullName>
    </submittedName>
</protein>
<name>A0A367LPZ8_9HYPO</name>
<reference evidence="3 4" key="1">
    <citation type="journal article" date="2015" name="BMC Genomics">
        <title>Insights from the genome of Ophiocordyceps polyrhachis-furcata to pathogenicity and host specificity in insect fungi.</title>
        <authorList>
            <person name="Wichadakul D."/>
            <person name="Kobmoo N."/>
            <person name="Ingsriswang S."/>
            <person name="Tangphatsornruang S."/>
            <person name="Chantasingh D."/>
            <person name="Luangsa-ard J.J."/>
            <person name="Eurwilaichitr L."/>
        </authorList>
    </citation>
    <scope>NUCLEOTIDE SEQUENCE [LARGE SCALE GENOMIC DNA]</scope>
    <source>
        <strain evidence="3 4">BCC 54312</strain>
    </source>
</reference>
<dbReference type="PANTHER" id="PTHR42088:SF1">
    <property type="entry name" value="YALI0F10131P"/>
    <property type="match status" value="1"/>
</dbReference>
<dbReference type="STRING" id="1330021.A0A367LPZ8"/>
<feature type="region of interest" description="Disordered" evidence="1">
    <location>
        <begin position="171"/>
        <end position="240"/>
    </location>
</feature>
<feature type="compositionally biased region" description="Gly residues" evidence="1">
    <location>
        <begin position="511"/>
        <end position="524"/>
    </location>
</feature>
<comment type="caution">
    <text evidence="3">The sequence shown here is derived from an EMBL/GenBank/DDBJ whole genome shotgun (WGS) entry which is preliminary data.</text>
</comment>
<evidence type="ECO:0000256" key="2">
    <source>
        <dbReference type="SAM" id="Phobius"/>
    </source>
</evidence>
<keyword evidence="2" id="KW-0812">Transmembrane</keyword>
<proteinExistence type="predicted"/>
<dbReference type="EMBL" id="LKCN02000001">
    <property type="protein sequence ID" value="RCI16489.1"/>
    <property type="molecule type" value="Genomic_DNA"/>
</dbReference>
<feature type="compositionally biased region" description="Basic and acidic residues" evidence="1">
    <location>
        <begin position="380"/>
        <end position="390"/>
    </location>
</feature>
<evidence type="ECO:0000256" key="1">
    <source>
        <dbReference type="SAM" id="MobiDB-lite"/>
    </source>
</evidence>
<feature type="region of interest" description="Disordered" evidence="1">
    <location>
        <begin position="593"/>
        <end position="621"/>
    </location>
</feature>
<feature type="compositionally biased region" description="Basic and acidic residues" evidence="1">
    <location>
        <begin position="431"/>
        <end position="451"/>
    </location>
</feature>
<sequence>MKLPRALPESHLMDDSPRLNPRRSLGLDVVARALSKRECGLGECNKSISPTVTNAAIILGIGIPVVVGACVLLFLHRRNVRRLRLEDARDPNGGLDFGLDESTQKTSKRKSIFGGDRAAHKPGQLSMDMNLSSPYLLPPGIHQSHDSIHSLARTFPNEQDPYRTIKEYSVSETGSVRSMNPSRDRLQHGGGGISPTAAVGVQHPLRTNSIPRSPVSDDKPQNPFGTPTAPEPSHRIGEAQRPIRPVEPIVPEIGTVAYPDDNIDGGFEIPDVSPPDATIPDDGGRGIGYPPDHGRCQPPDSDVATSIGIAHAGDELHMHPQHNARSDSMGYDGTVPKALSPGPHALSSDAFHATPEFVVAHDDYSLEGEHAAIAMAYPHDGYDEDGRGRGTETPGQGKQSSSLGVPRQENKRMSVGFRPLPPDEVTESEDPEYRANRIRSFYKEYFDDTKDAPPPLPTQRGRGQYDEDDDYDQNFLGDAAYYDAETNAFVMPYAQPVTRRAMTPPPAGRFRGPGGGPGGRGPRGPHGSMSGMPRRPRAGSAMTPRPGSSASATMRGPPKKRLPPPTALKTLPTPSKLRDDSFALMNAIDFAPPDTFQERAAGRSQSPLGERRPYQPKKPVASPLVTSFDDLAVLPSPHVLRKSSTFTNLDFAPPKKFRDAEVASDSGSIRSNRSGISAAHLGAIRSGAGRVSRLPGDTVFTAAALSDQLKPKWGMRP</sequence>
<feature type="region of interest" description="Disordered" evidence="1">
    <location>
        <begin position="379"/>
        <end position="473"/>
    </location>
</feature>
<feature type="region of interest" description="Disordered" evidence="1">
    <location>
        <begin position="499"/>
        <end position="577"/>
    </location>
</feature>
<dbReference type="OrthoDB" id="5417135at2759"/>
<feature type="compositionally biased region" description="Polar residues" evidence="1">
    <location>
        <begin position="171"/>
        <end position="181"/>
    </location>
</feature>
<feature type="compositionally biased region" description="Polar residues" evidence="1">
    <location>
        <begin position="393"/>
        <end position="403"/>
    </location>
</feature>
<evidence type="ECO:0000313" key="3">
    <source>
        <dbReference type="EMBL" id="RCI16489.1"/>
    </source>
</evidence>
<organism evidence="3 4">
    <name type="scientific">Ophiocordyceps polyrhachis-furcata BCC 54312</name>
    <dbReference type="NCBI Taxonomy" id="1330021"/>
    <lineage>
        <taxon>Eukaryota</taxon>
        <taxon>Fungi</taxon>
        <taxon>Dikarya</taxon>
        <taxon>Ascomycota</taxon>
        <taxon>Pezizomycotina</taxon>
        <taxon>Sordariomycetes</taxon>
        <taxon>Hypocreomycetidae</taxon>
        <taxon>Hypocreales</taxon>
        <taxon>Ophiocordycipitaceae</taxon>
        <taxon>Ophiocordyceps</taxon>
    </lineage>
</organism>
<keyword evidence="4" id="KW-1185">Reference proteome</keyword>
<dbReference type="Proteomes" id="UP000253664">
    <property type="component" value="Unassembled WGS sequence"/>
</dbReference>
<dbReference type="PANTHER" id="PTHR42088">
    <property type="entry name" value="YALI0F10131P"/>
    <property type="match status" value="1"/>
</dbReference>
<accession>A0A367LPZ8</accession>
<evidence type="ECO:0000313" key="4">
    <source>
        <dbReference type="Proteomes" id="UP000253664"/>
    </source>
</evidence>